<evidence type="ECO:0000256" key="1">
    <source>
        <dbReference type="ARBA" id="ARBA00022679"/>
    </source>
</evidence>
<evidence type="ECO:0000259" key="3">
    <source>
        <dbReference type="PROSITE" id="PS51186"/>
    </source>
</evidence>
<dbReference type="RefSeq" id="WP_199110773.1">
    <property type="nucleotide sequence ID" value="NZ_JAHWXQ010000004.1"/>
</dbReference>
<name>A0ABS6XGI6_9BACT</name>
<sequence length="170" mass="19030">MQAETTAQTIVANLLPEHYPQVKEIYELGMATGNATLETKAPEWADWDAKFMKNCRLVALQNDRVAGWATLSAVSGRCVYAGVAEDTVYVHPDFKRQGIGKLLLQELVRQSEQAGIWTLQAGIINENKASIHLHEQCGFRIVGVREKLGQLHGQWRDICLMERRSNIVGV</sequence>
<accession>A0ABS6XGI6</accession>
<dbReference type="Proteomes" id="UP000774935">
    <property type="component" value="Unassembled WGS sequence"/>
</dbReference>
<dbReference type="CDD" id="cd04301">
    <property type="entry name" value="NAT_SF"/>
    <property type="match status" value="1"/>
</dbReference>
<comment type="caution">
    <text evidence="4">The sequence shown here is derived from an EMBL/GenBank/DDBJ whole genome shotgun (WGS) entry which is preliminary data.</text>
</comment>
<dbReference type="PROSITE" id="PS51186">
    <property type="entry name" value="GNAT"/>
    <property type="match status" value="1"/>
</dbReference>
<feature type="domain" description="N-acetyltransferase" evidence="3">
    <location>
        <begin position="9"/>
        <end position="162"/>
    </location>
</feature>
<keyword evidence="5" id="KW-1185">Reference proteome</keyword>
<dbReference type="SUPFAM" id="SSF55729">
    <property type="entry name" value="Acyl-CoA N-acyltransferases (Nat)"/>
    <property type="match status" value="1"/>
</dbReference>
<evidence type="ECO:0000313" key="5">
    <source>
        <dbReference type="Proteomes" id="UP000774935"/>
    </source>
</evidence>
<protein>
    <submittedName>
        <fullName evidence="4">GNAT family N-acetyltransferase</fullName>
    </submittedName>
</protein>
<dbReference type="PANTHER" id="PTHR43072:SF23">
    <property type="entry name" value="UPF0039 PROTEIN C11D3.02C"/>
    <property type="match status" value="1"/>
</dbReference>
<dbReference type="Pfam" id="PF00583">
    <property type="entry name" value="Acetyltransf_1"/>
    <property type="match status" value="1"/>
</dbReference>
<evidence type="ECO:0000313" key="4">
    <source>
        <dbReference type="EMBL" id="MBW3366231.1"/>
    </source>
</evidence>
<dbReference type="InterPro" id="IPR016181">
    <property type="entry name" value="Acyl_CoA_acyltransferase"/>
</dbReference>
<gene>
    <name evidence="4" type="ORF">KYK27_14305</name>
</gene>
<dbReference type="PANTHER" id="PTHR43072">
    <property type="entry name" value="N-ACETYLTRANSFERASE"/>
    <property type="match status" value="1"/>
</dbReference>
<keyword evidence="2" id="KW-0012">Acyltransferase</keyword>
<dbReference type="InterPro" id="IPR000182">
    <property type="entry name" value="GNAT_dom"/>
</dbReference>
<evidence type="ECO:0000256" key="2">
    <source>
        <dbReference type="ARBA" id="ARBA00023315"/>
    </source>
</evidence>
<dbReference type="EMBL" id="JAHWXQ010000004">
    <property type="protein sequence ID" value="MBW3366231.1"/>
    <property type="molecule type" value="Genomic_DNA"/>
</dbReference>
<dbReference type="Gene3D" id="3.40.630.30">
    <property type="match status" value="1"/>
</dbReference>
<reference evidence="4 5" key="1">
    <citation type="submission" date="2021-07" db="EMBL/GenBank/DDBJ databases">
        <authorList>
            <person name="Kim M.K."/>
        </authorList>
    </citation>
    <scope>NUCLEOTIDE SEQUENCE [LARGE SCALE GENOMIC DNA]</scope>
    <source>
        <strain evidence="4 5">HLY7-15</strain>
    </source>
</reference>
<keyword evidence="1" id="KW-0808">Transferase</keyword>
<organism evidence="4 5">
    <name type="scientific">Pontibacter populi</name>
    <dbReference type="NCBI Taxonomy" id="890055"/>
    <lineage>
        <taxon>Bacteria</taxon>
        <taxon>Pseudomonadati</taxon>
        <taxon>Bacteroidota</taxon>
        <taxon>Cytophagia</taxon>
        <taxon>Cytophagales</taxon>
        <taxon>Hymenobacteraceae</taxon>
        <taxon>Pontibacter</taxon>
    </lineage>
</organism>
<proteinExistence type="predicted"/>